<protein>
    <submittedName>
        <fullName evidence="1">Uncharacterized protein</fullName>
    </submittedName>
</protein>
<keyword evidence="2" id="KW-1185">Reference proteome</keyword>
<reference evidence="1" key="1">
    <citation type="submission" date="2022-07" db="EMBL/GenBank/DDBJ databases">
        <title>The genome of Lyophyllum shimeji provides insight into the initial evolution of ectomycorrhizal fungal genome.</title>
        <authorList>
            <person name="Kobayashi Y."/>
            <person name="Shibata T."/>
            <person name="Hirakawa H."/>
            <person name="Shigenobu S."/>
            <person name="Nishiyama T."/>
            <person name="Yamada A."/>
            <person name="Hasebe M."/>
            <person name="Kawaguchi M."/>
        </authorList>
    </citation>
    <scope>NUCLEOTIDE SEQUENCE</scope>
    <source>
        <strain evidence="1">AT787</strain>
    </source>
</reference>
<comment type="caution">
    <text evidence="1">The sequence shown here is derived from an EMBL/GenBank/DDBJ whole genome shotgun (WGS) entry which is preliminary data.</text>
</comment>
<evidence type="ECO:0000313" key="2">
    <source>
        <dbReference type="Proteomes" id="UP001063166"/>
    </source>
</evidence>
<evidence type="ECO:0000313" key="1">
    <source>
        <dbReference type="EMBL" id="GLB42816.1"/>
    </source>
</evidence>
<dbReference type="EMBL" id="BRPK01000012">
    <property type="protein sequence ID" value="GLB42816.1"/>
    <property type="molecule type" value="Genomic_DNA"/>
</dbReference>
<dbReference type="Proteomes" id="UP001063166">
    <property type="component" value="Unassembled WGS sequence"/>
</dbReference>
<proteinExistence type="predicted"/>
<organism evidence="1 2">
    <name type="scientific">Lyophyllum shimeji</name>
    <name type="common">Hon-shimeji</name>
    <name type="synonym">Tricholoma shimeji</name>
    <dbReference type="NCBI Taxonomy" id="47721"/>
    <lineage>
        <taxon>Eukaryota</taxon>
        <taxon>Fungi</taxon>
        <taxon>Dikarya</taxon>
        <taxon>Basidiomycota</taxon>
        <taxon>Agaricomycotina</taxon>
        <taxon>Agaricomycetes</taxon>
        <taxon>Agaricomycetidae</taxon>
        <taxon>Agaricales</taxon>
        <taxon>Tricholomatineae</taxon>
        <taxon>Lyophyllaceae</taxon>
        <taxon>Lyophyllum</taxon>
    </lineage>
</organism>
<dbReference type="OrthoDB" id="2562493at2759"/>
<name>A0A9P3PWA0_LYOSH</name>
<dbReference type="AlphaFoldDB" id="A0A9P3PWA0"/>
<accession>A0A9P3PWA0</accession>
<gene>
    <name evidence="1" type="ORF">LshimejAT787_1202650</name>
</gene>
<sequence>MLISGLLAPCSNYIPQSPGRQRRGPPGPPLSTLFRNRTISSLDVLGAHFLGRSPASFILCSNTPRQWVMVVVLEMTRALNHGGLRRTYARRIIEHVFFYGIVFMQTVAYYSMKFKDSCWIKLFVISLFCVDSAHAVARVSSFGFGCTSIRVHSLVYAAWVYAIRHFNNPEALRILTSLRLRCSATDTENSRIQFRTV</sequence>